<dbReference type="EMBL" id="CP073344">
    <property type="protein sequence ID" value="UTW02317.1"/>
    <property type="molecule type" value="Genomic_DNA"/>
</dbReference>
<evidence type="ECO:0000313" key="2">
    <source>
        <dbReference type="Proteomes" id="UP001059950"/>
    </source>
</evidence>
<accession>A0ABY5GRJ6</accession>
<sequence length="144" mass="16362">MTRRIIAFTFLSAIILLVGCSDSVKSVETEYSGSGGMTQWNIDPAVYLYHYQNGFSGRDALGYDEQLQTVWSRLGAATTCNVRYNKRGLIQQLMQRFGEKPVTHELNGIGFHSIQSRKVPDFCNASRIKEINKALNRYRKGKFD</sequence>
<gene>
    <name evidence="1" type="ORF">KDX31_13235</name>
</gene>
<evidence type="ECO:0008006" key="3">
    <source>
        <dbReference type="Google" id="ProtNLM"/>
    </source>
</evidence>
<name>A0ABY5GRJ6_9GAMM</name>
<keyword evidence="2" id="KW-1185">Reference proteome</keyword>
<evidence type="ECO:0000313" key="1">
    <source>
        <dbReference type="EMBL" id="UTW02317.1"/>
    </source>
</evidence>
<dbReference type="PROSITE" id="PS51257">
    <property type="entry name" value="PROKAR_LIPOPROTEIN"/>
    <property type="match status" value="1"/>
</dbReference>
<organism evidence="1 2">
    <name type="scientific">Amphritea atlantica</name>
    <dbReference type="NCBI Taxonomy" id="355243"/>
    <lineage>
        <taxon>Bacteria</taxon>
        <taxon>Pseudomonadati</taxon>
        <taxon>Pseudomonadota</taxon>
        <taxon>Gammaproteobacteria</taxon>
        <taxon>Oceanospirillales</taxon>
        <taxon>Oceanospirillaceae</taxon>
        <taxon>Amphritea</taxon>
    </lineage>
</organism>
<dbReference type="Proteomes" id="UP001059950">
    <property type="component" value="Chromosome"/>
</dbReference>
<reference evidence="1" key="1">
    <citation type="submission" date="2021-04" db="EMBL/GenBank/DDBJ databases">
        <title>Oceanospirillales bacteria with DddD are important DMSP degraders in coastal seawater.</title>
        <authorList>
            <person name="Liu J."/>
        </authorList>
    </citation>
    <scope>NUCLEOTIDE SEQUENCE</scope>
    <source>
        <strain evidence="1">GY6</strain>
    </source>
</reference>
<proteinExistence type="predicted"/>
<protein>
    <recommendedName>
        <fullName evidence="3">Lipoprotein</fullName>
    </recommendedName>
</protein>